<dbReference type="SMART" id="SM00050">
    <property type="entry name" value="DISIN"/>
    <property type="match status" value="1"/>
</dbReference>
<keyword evidence="4" id="KW-0862">Zinc</keyword>
<dbReference type="SUPFAM" id="SSF55486">
    <property type="entry name" value="Metalloproteases ('zincins'), catalytic domain"/>
    <property type="match status" value="1"/>
</dbReference>
<dbReference type="InterPro" id="IPR001590">
    <property type="entry name" value="Peptidase_M12B"/>
</dbReference>
<evidence type="ECO:0000256" key="6">
    <source>
        <dbReference type="SAM" id="Phobius"/>
    </source>
</evidence>
<evidence type="ECO:0000313" key="11">
    <source>
        <dbReference type="Proteomes" id="UP001175261"/>
    </source>
</evidence>
<evidence type="ECO:0000256" key="7">
    <source>
        <dbReference type="SAM" id="SignalP"/>
    </source>
</evidence>
<dbReference type="FunFam" id="4.10.70.10:FF:000003">
    <property type="entry name" value="Disintegrin and metalloproteinase domain-containing protein 17"/>
    <property type="match status" value="1"/>
</dbReference>
<dbReference type="PROSITE" id="PS50214">
    <property type="entry name" value="DISINTEGRIN_2"/>
    <property type="match status" value="1"/>
</dbReference>
<comment type="function">
    <text evidence="2">Probable zinc protease.</text>
</comment>
<name>A0AA39GHC9_SARSR</name>
<evidence type="ECO:0000256" key="5">
    <source>
        <dbReference type="SAM" id="MobiDB-lite"/>
    </source>
</evidence>
<dbReference type="EMBL" id="JAPDFR010000005">
    <property type="protein sequence ID" value="KAK0386544.1"/>
    <property type="molecule type" value="Genomic_DNA"/>
</dbReference>
<accession>A0AA39GHC9</accession>
<dbReference type="CDD" id="cd04271">
    <property type="entry name" value="ZnMc_ADAM_fungal"/>
    <property type="match status" value="1"/>
</dbReference>
<dbReference type="InterPro" id="IPR036436">
    <property type="entry name" value="Disintegrin_dom_sf"/>
</dbReference>
<dbReference type="Gene3D" id="4.10.70.10">
    <property type="entry name" value="Disintegrin domain"/>
    <property type="match status" value="1"/>
</dbReference>
<keyword evidence="6" id="KW-0472">Membrane</keyword>
<comment type="caution">
    <text evidence="10">The sequence shown here is derived from an EMBL/GenBank/DDBJ whole genome shotgun (WGS) entry which is preliminary data.</text>
</comment>
<dbReference type="InterPro" id="IPR024079">
    <property type="entry name" value="MetalloPept_cat_dom_sf"/>
</dbReference>
<keyword evidence="7" id="KW-0732">Signal</keyword>
<keyword evidence="6" id="KW-0812">Transmembrane</keyword>
<feature type="domain" description="Disintegrin" evidence="8">
    <location>
        <begin position="509"/>
        <end position="599"/>
    </location>
</feature>
<keyword evidence="11" id="KW-1185">Reference proteome</keyword>
<proteinExistence type="predicted"/>
<feature type="domain" description="Peptidase M12B" evidence="9">
    <location>
        <begin position="273"/>
        <end position="485"/>
    </location>
</feature>
<feature type="compositionally biased region" description="Polar residues" evidence="5">
    <location>
        <begin position="745"/>
        <end position="754"/>
    </location>
</feature>
<dbReference type="PANTHER" id="PTHR11905:SF159">
    <property type="entry name" value="ADAM METALLOPROTEASE"/>
    <property type="match status" value="1"/>
</dbReference>
<dbReference type="AlphaFoldDB" id="A0AA39GHC9"/>
<feature type="binding site" evidence="4">
    <location>
        <position position="428"/>
    </location>
    <ligand>
        <name>Zn(2+)</name>
        <dbReference type="ChEBI" id="CHEBI:29105"/>
        <note>catalytic</note>
    </ligand>
</feature>
<evidence type="ECO:0000313" key="10">
    <source>
        <dbReference type="EMBL" id="KAK0386544.1"/>
    </source>
</evidence>
<organism evidence="10 11">
    <name type="scientific">Sarocladium strictum</name>
    <name type="common">Black bundle disease fungus</name>
    <name type="synonym">Acremonium strictum</name>
    <dbReference type="NCBI Taxonomy" id="5046"/>
    <lineage>
        <taxon>Eukaryota</taxon>
        <taxon>Fungi</taxon>
        <taxon>Dikarya</taxon>
        <taxon>Ascomycota</taxon>
        <taxon>Pezizomycotina</taxon>
        <taxon>Sordariomycetes</taxon>
        <taxon>Hypocreomycetidae</taxon>
        <taxon>Hypocreales</taxon>
        <taxon>Sarocladiaceae</taxon>
        <taxon>Sarocladium</taxon>
    </lineage>
</organism>
<evidence type="ECO:0000256" key="4">
    <source>
        <dbReference type="PROSITE-ProRule" id="PRU00276"/>
    </source>
</evidence>
<evidence type="ECO:0000256" key="3">
    <source>
        <dbReference type="ARBA" id="ARBA00074021"/>
    </source>
</evidence>
<feature type="region of interest" description="Disordered" evidence="5">
    <location>
        <begin position="733"/>
        <end position="815"/>
    </location>
</feature>
<dbReference type="Gene3D" id="3.40.390.10">
    <property type="entry name" value="Collagenase (Catalytic Domain)"/>
    <property type="match status" value="1"/>
</dbReference>
<sequence>MVSIRSLVATLASAALLVPSSIAHSVDRNPLSHISLLDEPDIRLPSHRVHAHSHFDLTFSIHQGAQEVRLVLEPNTDVIPDSFSVTRIGSDGKPKVVKSVERAEHKVFRGKAFVRRQNLNGWHEAGWARIMIHRDGRTPLFDGTFRIDGDLHQIQRGPQYRRTRLQYDPELEDNDENIMVVWRNSDIMPFNPADDEDAHLELKRQLNDRTSCAADSLEFNRRDDDLEYRNLAAVDSRDLLGRQADDGDAGGDGRGARLIDSIGSTDGCPSTRKVALVGIATDCNYWGEFDGEEDLRRHVIGMVNQASEVYESTFNISLGIANLTIIDSACPSTTQDSAPWNVACGNNVDISDRLNRFSEWRGRFQDKNAYWTLLTTCASDSAVGLAWRRQLCRRGAAAAGRNNETVAATNVVVKKSSEWQIFAHETGHTFGAFHDCTDRECPVGQSSQQCCPLSTSSCNAGGQFLMNPSTSDSHNRFSPCSIGNICTTLRLDTEVDCLTDNRNVNTIMGSQCGNGIVESGEDCDCGGQDSCGDNSCCDGATCKFRGNAQCDPRNEDCCTDSCRFASNGTVCRPSSGDCDPEEKCPGDAARCPADEHSDDGQDCGNGLKCASGQCTSRDLQCRNVVGETITSNNTEACNEDRFLCRVICTAPDRGGNTCVMYNQNFLDGTECGSGGRCQDGNCEGNSALNQIGGWFDRNRNIWIPIAAVVGALLALAILSCLWSSCRRRRRAAARAKASSQAPRPQMSNHWQSINGHYGSPPPPGASGANGGGFQPPPPAYGQDNGVHGDMQSHMYEHPPPQQFGRWNRTRSMRYA</sequence>
<keyword evidence="6" id="KW-1133">Transmembrane helix</keyword>
<dbReference type="InterPro" id="IPR006586">
    <property type="entry name" value="ADAM_Cys-rich"/>
</dbReference>
<evidence type="ECO:0000259" key="8">
    <source>
        <dbReference type="PROSITE" id="PS50214"/>
    </source>
</evidence>
<dbReference type="InterPro" id="IPR034028">
    <property type="entry name" value="ZnMc_ADAM_fungal"/>
</dbReference>
<dbReference type="Pfam" id="PF00200">
    <property type="entry name" value="Disintegrin"/>
    <property type="match status" value="1"/>
</dbReference>
<dbReference type="SUPFAM" id="SSF57552">
    <property type="entry name" value="Blood coagulation inhibitor (disintegrin)"/>
    <property type="match status" value="1"/>
</dbReference>
<feature type="chain" id="PRO_5041418286" description="Disintegrin and metalloproteinase domain-containing protein B" evidence="7">
    <location>
        <begin position="24"/>
        <end position="815"/>
    </location>
</feature>
<evidence type="ECO:0000259" key="9">
    <source>
        <dbReference type="PROSITE" id="PS50215"/>
    </source>
</evidence>
<dbReference type="InterPro" id="IPR001762">
    <property type="entry name" value="Disintegrin_dom"/>
</dbReference>
<dbReference type="PROSITE" id="PS50215">
    <property type="entry name" value="ADAM_MEPRO"/>
    <property type="match status" value="1"/>
</dbReference>
<keyword evidence="1" id="KW-1015">Disulfide bond</keyword>
<dbReference type="GO" id="GO:0004222">
    <property type="term" value="F:metalloendopeptidase activity"/>
    <property type="evidence" value="ECO:0007669"/>
    <property type="project" value="InterPro"/>
</dbReference>
<reference evidence="10" key="1">
    <citation type="submission" date="2022-10" db="EMBL/GenBank/DDBJ databases">
        <title>Determination and structural analysis of whole genome sequence of Sarocladium strictum F4-1.</title>
        <authorList>
            <person name="Hu L."/>
            <person name="Jiang Y."/>
        </authorList>
    </citation>
    <scope>NUCLEOTIDE SEQUENCE</scope>
    <source>
        <strain evidence="10">F4-1</strain>
    </source>
</reference>
<gene>
    <name evidence="10" type="ORF">NLU13_6379</name>
</gene>
<dbReference type="Proteomes" id="UP001175261">
    <property type="component" value="Unassembled WGS sequence"/>
</dbReference>
<evidence type="ECO:0000256" key="1">
    <source>
        <dbReference type="ARBA" id="ARBA00023157"/>
    </source>
</evidence>
<feature type="binding site" evidence="4">
    <location>
        <position position="434"/>
    </location>
    <ligand>
        <name>Zn(2+)</name>
        <dbReference type="ChEBI" id="CHEBI:29105"/>
        <note>catalytic</note>
    </ligand>
</feature>
<dbReference type="PANTHER" id="PTHR11905">
    <property type="entry name" value="ADAM A DISINTEGRIN AND METALLOPROTEASE DOMAIN"/>
    <property type="match status" value="1"/>
</dbReference>
<dbReference type="Pfam" id="PF13688">
    <property type="entry name" value="Reprolysin_5"/>
    <property type="match status" value="1"/>
</dbReference>
<protein>
    <recommendedName>
        <fullName evidence="3">Disintegrin and metalloproteinase domain-containing protein B</fullName>
    </recommendedName>
</protein>
<feature type="active site" evidence="4">
    <location>
        <position position="425"/>
    </location>
</feature>
<evidence type="ECO:0000256" key="2">
    <source>
        <dbReference type="ARBA" id="ARBA00056552"/>
    </source>
</evidence>
<dbReference type="GO" id="GO:0006508">
    <property type="term" value="P:proteolysis"/>
    <property type="evidence" value="ECO:0007669"/>
    <property type="project" value="InterPro"/>
</dbReference>
<feature type="transmembrane region" description="Helical" evidence="6">
    <location>
        <begin position="701"/>
        <end position="722"/>
    </location>
</feature>
<dbReference type="Gene3D" id="3.40.1620.60">
    <property type="match status" value="1"/>
</dbReference>
<feature type="signal peptide" evidence="7">
    <location>
        <begin position="1"/>
        <end position="23"/>
    </location>
</feature>
<comment type="caution">
    <text evidence="4">Lacks conserved residue(s) required for the propagation of feature annotation.</text>
</comment>
<keyword evidence="4" id="KW-0479">Metal-binding</keyword>
<dbReference type="SMART" id="SM00608">
    <property type="entry name" value="ACR"/>
    <property type="match status" value="1"/>
</dbReference>
<dbReference type="GO" id="GO:0046872">
    <property type="term" value="F:metal ion binding"/>
    <property type="evidence" value="ECO:0007669"/>
    <property type="project" value="UniProtKB-KW"/>
</dbReference>
<feature type="binding site" evidence="4">
    <location>
        <position position="424"/>
    </location>
    <ligand>
        <name>Zn(2+)</name>
        <dbReference type="ChEBI" id="CHEBI:29105"/>
        <note>catalytic</note>
    </ligand>
</feature>